<comment type="similarity">
    <text evidence="4 12">Belongs to the aldose epimerase family.</text>
</comment>
<feature type="region of interest" description="Disordered" evidence="16">
    <location>
        <begin position="26"/>
        <end position="49"/>
    </location>
</feature>
<keyword evidence="17" id="KW-0732">Signal</keyword>
<dbReference type="CDD" id="cd09019">
    <property type="entry name" value="galactose_mutarotase_like"/>
    <property type="match status" value="1"/>
</dbReference>
<evidence type="ECO:0000256" key="4">
    <source>
        <dbReference type="ARBA" id="ARBA00006206"/>
    </source>
</evidence>
<feature type="active site" description="Proton donor" evidence="13">
    <location>
        <position position="233"/>
    </location>
</feature>
<evidence type="ECO:0000256" key="6">
    <source>
        <dbReference type="ARBA" id="ARBA00013185"/>
    </source>
</evidence>
<feature type="signal peptide" evidence="17">
    <location>
        <begin position="1"/>
        <end position="19"/>
    </location>
</feature>
<evidence type="ECO:0000256" key="8">
    <source>
        <dbReference type="ARBA" id="ARBA00022490"/>
    </source>
</evidence>
<dbReference type="EC" id="5.1.3.3" evidence="6 12"/>
<dbReference type="UniPathway" id="UPA00242"/>
<evidence type="ECO:0000313" key="18">
    <source>
        <dbReference type="EMBL" id="QDV18177.1"/>
    </source>
</evidence>
<keyword evidence="11 12" id="KW-0119">Carbohydrate metabolism</keyword>
<feature type="binding site" evidence="14">
    <location>
        <position position="299"/>
    </location>
    <ligand>
        <name>beta-D-galactose</name>
        <dbReference type="ChEBI" id="CHEBI:27667"/>
    </ligand>
</feature>
<comment type="pathway">
    <text evidence="3 12">Carbohydrate metabolism; hexose metabolism.</text>
</comment>
<feature type="compositionally biased region" description="Basic and acidic residues" evidence="16">
    <location>
        <begin position="36"/>
        <end position="45"/>
    </location>
</feature>
<evidence type="ECO:0000256" key="3">
    <source>
        <dbReference type="ARBA" id="ARBA00005028"/>
    </source>
</evidence>
<dbReference type="PROSITE" id="PS00545">
    <property type="entry name" value="ALDOSE_1_EPIMERASE"/>
    <property type="match status" value="1"/>
</dbReference>
<evidence type="ECO:0000256" key="15">
    <source>
        <dbReference type="PIRSR" id="PIRSR005096-3"/>
    </source>
</evidence>
<dbReference type="Pfam" id="PF01263">
    <property type="entry name" value="Aldose_epim"/>
    <property type="match status" value="1"/>
</dbReference>
<evidence type="ECO:0000256" key="12">
    <source>
        <dbReference type="PIRNR" id="PIRNR005096"/>
    </source>
</evidence>
<dbReference type="Proteomes" id="UP000320839">
    <property type="component" value="Chromosome"/>
</dbReference>
<gene>
    <name evidence="18" type="primary">mro</name>
    <name evidence="18" type="ORF">Pan153_28340</name>
</gene>
<comment type="subunit">
    <text evidence="5">Monomer.</text>
</comment>
<proteinExistence type="inferred from homology"/>
<dbReference type="EMBL" id="CP036317">
    <property type="protein sequence ID" value="QDV18177.1"/>
    <property type="molecule type" value="Genomic_DNA"/>
</dbReference>
<evidence type="ECO:0000256" key="11">
    <source>
        <dbReference type="ARBA" id="ARBA00023277"/>
    </source>
</evidence>
<feature type="binding site" evidence="15">
    <location>
        <begin position="133"/>
        <end position="134"/>
    </location>
    <ligand>
        <name>beta-D-galactose</name>
        <dbReference type="ChEBI" id="CHEBI:27667"/>
    </ligand>
</feature>
<evidence type="ECO:0000256" key="1">
    <source>
        <dbReference type="ARBA" id="ARBA00001614"/>
    </source>
</evidence>
<feature type="binding site" evidence="15">
    <location>
        <begin position="233"/>
        <end position="235"/>
    </location>
    <ligand>
        <name>beta-D-galactose</name>
        <dbReference type="ChEBI" id="CHEBI:27667"/>
    </ligand>
</feature>
<evidence type="ECO:0000256" key="13">
    <source>
        <dbReference type="PIRSR" id="PIRSR005096-1"/>
    </source>
</evidence>
<dbReference type="GO" id="GO:0005737">
    <property type="term" value="C:cytoplasm"/>
    <property type="evidence" value="ECO:0007669"/>
    <property type="project" value="UniProtKB-SubCell"/>
</dbReference>
<comment type="catalytic activity">
    <reaction evidence="1 12">
        <text>alpha-D-glucose = beta-D-glucose</text>
        <dbReference type="Rhea" id="RHEA:10264"/>
        <dbReference type="ChEBI" id="CHEBI:15903"/>
        <dbReference type="ChEBI" id="CHEBI:17925"/>
        <dbReference type="EC" id="5.1.3.3"/>
    </reaction>
</comment>
<name>A0A518FPB5_9PLAN</name>
<dbReference type="NCBIfam" id="NF008277">
    <property type="entry name" value="PRK11055.1"/>
    <property type="match status" value="1"/>
</dbReference>
<evidence type="ECO:0000256" key="9">
    <source>
        <dbReference type="ARBA" id="ARBA00022553"/>
    </source>
</evidence>
<evidence type="ECO:0000256" key="17">
    <source>
        <dbReference type="SAM" id="SignalP"/>
    </source>
</evidence>
<comment type="subcellular location">
    <subcellularLocation>
        <location evidence="2">Cytoplasm</location>
    </subcellularLocation>
</comment>
<dbReference type="PIRSF" id="PIRSF005096">
    <property type="entry name" value="GALM"/>
    <property type="match status" value="1"/>
</dbReference>
<dbReference type="InterPro" id="IPR011013">
    <property type="entry name" value="Gal_mutarotase_sf_dom"/>
</dbReference>
<organism evidence="18 19">
    <name type="scientific">Gimesia panareensis</name>
    <dbReference type="NCBI Taxonomy" id="2527978"/>
    <lineage>
        <taxon>Bacteria</taxon>
        <taxon>Pseudomonadati</taxon>
        <taxon>Planctomycetota</taxon>
        <taxon>Planctomycetia</taxon>
        <taxon>Planctomycetales</taxon>
        <taxon>Planctomycetaceae</taxon>
        <taxon>Gimesia</taxon>
    </lineage>
</organism>
<evidence type="ECO:0000256" key="16">
    <source>
        <dbReference type="SAM" id="MobiDB-lite"/>
    </source>
</evidence>
<dbReference type="FunFam" id="2.70.98.10:FF:000003">
    <property type="entry name" value="Aldose 1-epimerase"/>
    <property type="match status" value="1"/>
</dbReference>
<dbReference type="GO" id="GO:0006006">
    <property type="term" value="P:glucose metabolic process"/>
    <property type="evidence" value="ECO:0007669"/>
    <property type="project" value="TreeGrafter"/>
</dbReference>
<dbReference type="InterPro" id="IPR047215">
    <property type="entry name" value="Galactose_mutarotase-like"/>
</dbReference>
<evidence type="ECO:0000256" key="2">
    <source>
        <dbReference type="ARBA" id="ARBA00004496"/>
    </source>
</evidence>
<dbReference type="Gene3D" id="2.70.98.10">
    <property type="match status" value="1"/>
</dbReference>
<evidence type="ECO:0000256" key="14">
    <source>
        <dbReference type="PIRSR" id="PIRSR005096-2"/>
    </source>
</evidence>
<dbReference type="GO" id="GO:0004034">
    <property type="term" value="F:aldose 1-epimerase activity"/>
    <property type="evidence" value="ECO:0007669"/>
    <property type="project" value="UniProtKB-EC"/>
</dbReference>
<feature type="chain" id="PRO_5022138366" description="Aldose 1-epimerase" evidence="17">
    <location>
        <begin position="20"/>
        <end position="396"/>
    </location>
</feature>
<evidence type="ECO:0000256" key="7">
    <source>
        <dbReference type="ARBA" id="ARBA00014165"/>
    </source>
</evidence>
<feature type="active site" description="Proton acceptor" evidence="13">
    <location>
        <position position="361"/>
    </location>
</feature>
<evidence type="ECO:0000256" key="5">
    <source>
        <dbReference type="ARBA" id="ARBA00011245"/>
    </source>
</evidence>
<evidence type="ECO:0000313" key="19">
    <source>
        <dbReference type="Proteomes" id="UP000320839"/>
    </source>
</evidence>
<accession>A0A518FPB5</accession>
<reference evidence="18 19" key="1">
    <citation type="submission" date="2019-02" db="EMBL/GenBank/DDBJ databases">
        <title>Deep-cultivation of Planctomycetes and their phenomic and genomic characterization uncovers novel biology.</title>
        <authorList>
            <person name="Wiegand S."/>
            <person name="Jogler M."/>
            <person name="Boedeker C."/>
            <person name="Pinto D."/>
            <person name="Vollmers J."/>
            <person name="Rivas-Marin E."/>
            <person name="Kohn T."/>
            <person name="Peeters S.H."/>
            <person name="Heuer A."/>
            <person name="Rast P."/>
            <person name="Oberbeckmann S."/>
            <person name="Bunk B."/>
            <person name="Jeske O."/>
            <person name="Meyerdierks A."/>
            <person name="Storesund J.E."/>
            <person name="Kallscheuer N."/>
            <person name="Luecker S."/>
            <person name="Lage O.M."/>
            <person name="Pohl T."/>
            <person name="Merkel B.J."/>
            <person name="Hornburger P."/>
            <person name="Mueller R.-W."/>
            <person name="Bruemmer F."/>
            <person name="Labrenz M."/>
            <person name="Spormann A.M."/>
            <person name="Op den Camp H."/>
            <person name="Overmann J."/>
            <person name="Amann R."/>
            <person name="Jetten M.S.M."/>
            <person name="Mascher T."/>
            <person name="Medema M.H."/>
            <person name="Devos D.P."/>
            <person name="Kaster A.-K."/>
            <person name="Ovreas L."/>
            <person name="Rohde M."/>
            <person name="Galperin M.Y."/>
            <person name="Jogler C."/>
        </authorList>
    </citation>
    <scope>NUCLEOTIDE SEQUENCE [LARGE SCALE GENOMIC DNA]</scope>
    <source>
        <strain evidence="18 19">Pan153</strain>
    </source>
</reference>
<dbReference type="PANTHER" id="PTHR10091:SF0">
    <property type="entry name" value="GALACTOSE MUTAROTASE"/>
    <property type="match status" value="1"/>
</dbReference>
<keyword evidence="9" id="KW-0597">Phosphoprotein</keyword>
<sequence length="396" mass="43302" precursor="true">MMNRWKCCSGLLSVLILMAGCSREKSTPADSAQTTSDKKQAKDAEMNTGSEFQLSVQSEPYGTTTDGQEITQYLLSNQKGMSVNIINFGAIVTAIYLPDKAGKSENITLGFNSLAEYEKKGPYFGAICGRYANRIKDGKFKLDGKEYQLAQNNPPSHLHGGESGFDKKVWAAEEFSEKDAVGVRLSLVSPDGEEGYPGKLTLKVVYTLNNDNELKIDYTATTDKPTPINVTNHCYWNLAGAGEGTILDHELLLNCDKYLPVTDEAIPTGELAPVKGTPMDFTSAHKIGERIGQVEGGYDHCWVVNASEKQPAFCARAKDPESGRVMEIYTTEPGVQFYTGNFLDGTPASGGFPKNGAFCLEAQHFPNSPNQPEFPNTILKPGEVYEQTTIHKFSVE</sequence>
<dbReference type="PROSITE" id="PS51257">
    <property type="entry name" value="PROKAR_LIPOPROTEIN"/>
    <property type="match status" value="1"/>
</dbReference>
<keyword evidence="8" id="KW-0963">Cytoplasm</keyword>
<dbReference type="AlphaFoldDB" id="A0A518FPB5"/>
<dbReference type="PANTHER" id="PTHR10091">
    <property type="entry name" value="ALDOSE-1-EPIMERASE"/>
    <property type="match status" value="1"/>
</dbReference>
<dbReference type="InterPro" id="IPR018052">
    <property type="entry name" value="Ald1_epimerase_CS"/>
</dbReference>
<dbReference type="InterPro" id="IPR015443">
    <property type="entry name" value="Aldose_1-epimerase"/>
</dbReference>
<dbReference type="GO" id="GO:0030246">
    <property type="term" value="F:carbohydrate binding"/>
    <property type="evidence" value="ECO:0007669"/>
    <property type="project" value="InterPro"/>
</dbReference>
<dbReference type="GO" id="GO:0033499">
    <property type="term" value="P:galactose catabolic process via UDP-galactose, Leloir pathway"/>
    <property type="evidence" value="ECO:0007669"/>
    <property type="project" value="TreeGrafter"/>
</dbReference>
<dbReference type="InterPro" id="IPR014718">
    <property type="entry name" value="GH-type_carb-bd"/>
</dbReference>
<evidence type="ECO:0000256" key="10">
    <source>
        <dbReference type="ARBA" id="ARBA00023235"/>
    </source>
</evidence>
<keyword evidence="10 12" id="KW-0413">Isomerase</keyword>
<dbReference type="InterPro" id="IPR008183">
    <property type="entry name" value="Aldose_1/G6P_1-epimerase"/>
</dbReference>
<protein>
    <recommendedName>
        <fullName evidence="7 12">Aldose 1-epimerase</fullName>
        <ecNumber evidence="6 12">5.1.3.3</ecNumber>
    </recommendedName>
</protein>
<dbReference type="SUPFAM" id="SSF74650">
    <property type="entry name" value="Galactose mutarotase-like"/>
    <property type="match status" value="1"/>
</dbReference>